<keyword evidence="13" id="KW-1185">Reference proteome</keyword>
<evidence type="ECO:0000256" key="8">
    <source>
        <dbReference type="ARBA" id="ARBA00023242"/>
    </source>
</evidence>
<dbReference type="InterPro" id="IPR012677">
    <property type="entry name" value="Nucleotide-bd_a/b_plait_sf"/>
</dbReference>
<feature type="region of interest" description="Disordered" evidence="10">
    <location>
        <begin position="21"/>
        <end position="162"/>
    </location>
</feature>
<dbReference type="PROSITE" id="PS50102">
    <property type="entry name" value="RRM"/>
    <property type="match status" value="2"/>
</dbReference>
<evidence type="ECO:0000256" key="7">
    <source>
        <dbReference type="ARBA" id="ARBA00022884"/>
    </source>
</evidence>
<keyword evidence="8" id="KW-0539">Nucleus</keyword>
<evidence type="ECO:0000313" key="12">
    <source>
        <dbReference type="EMBL" id="ANB15792.1"/>
    </source>
</evidence>
<dbReference type="GO" id="GO:0000463">
    <property type="term" value="P:maturation of LSU-rRNA from tricistronic rRNA transcript (SSU-rRNA, 5.8S rRNA, LSU-rRNA)"/>
    <property type="evidence" value="ECO:0007669"/>
    <property type="project" value="TreeGrafter"/>
</dbReference>
<feature type="compositionally biased region" description="Basic residues" evidence="10">
    <location>
        <begin position="438"/>
        <end position="448"/>
    </location>
</feature>
<comment type="function">
    <text evidence="1">Involved in pre-25S rRNA processing.</text>
</comment>
<dbReference type="GO" id="GO:0019843">
    <property type="term" value="F:rRNA binding"/>
    <property type="evidence" value="ECO:0007669"/>
    <property type="project" value="TreeGrafter"/>
</dbReference>
<feature type="compositionally biased region" description="Basic and acidic residues" evidence="10">
    <location>
        <begin position="136"/>
        <end position="158"/>
    </location>
</feature>
<dbReference type="PANTHER" id="PTHR23236">
    <property type="entry name" value="EUKARYOTIC TRANSLATION INITIATION FACTOR 4B/4H"/>
    <property type="match status" value="1"/>
</dbReference>
<feature type="compositionally biased region" description="Acidic residues" evidence="10">
    <location>
        <begin position="126"/>
        <end position="135"/>
    </location>
</feature>
<comment type="similarity">
    <text evidence="3">Belongs to the RRM RBM34 family.</text>
</comment>
<accession>A0A167FWK3</accession>
<keyword evidence="7 9" id="KW-0694">RNA-binding</keyword>
<name>A0A167FWK3_9ASCO</name>
<dbReference type="Gene3D" id="3.30.70.330">
    <property type="match status" value="2"/>
</dbReference>
<feature type="domain" description="RRM" evidence="11">
    <location>
        <begin position="184"/>
        <end position="282"/>
    </location>
</feature>
<evidence type="ECO:0000256" key="1">
    <source>
        <dbReference type="ARBA" id="ARBA00002475"/>
    </source>
</evidence>
<dbReference type="Proteomes" id="UP000189580">
    <property type="component" value="Chromosome b"/>
</dbReference>
<feature type="domain" description="RRM" evidence="11">
    <location>
        <begin position="290"/>
        <end position="370"/>
    </location>
</feature>
<dbReference type="SUPFAM" id="SSF54928">
    <property type="entry name" value="RNA-binding domain, RBD"/>
    <property type="match status" value="2"/>
</dbReference>
<dbReference type="InterPro" id="IPR047189">
    <property type="entry name" value="RRM2_Nop12p-like"/>
</dbReference>
<dbReference type="EMBL" id="CP014503">
    <property type="protein sequence ID" value="ANB15792.1"/>
    <property type="molecule type" value="Genomic_DNA"/>
</dbReference>
<organism evidence="12 13">
    <name type="scientific">Sugiyamaella lignohabitans</name>
    <dbReference type="NCBI Taxonomy" id="796027"/>
    <lineage>
        <taxon>Eukaryota</taxon>
        <taxon>Fungi</taxon>
        <taxon>Dikarya</taxon>
        <taxon>Ascomycota</taxon>
        <taxon>Saccharomycotina</taxon>
        <taxon>Dipodascomycetes</taxon>
        <taxon>Dipodascales</taxon>
        <taxon>Trichomonascaceae</taxon>
        <taxon>Sugiyamaella</taxon>
    </lineage>
</organism>
<reference evidence="12 13" key="1">
    <citation type="submission" date="2016-02" db="EMBL/GenBank/DDBJ databases">
        <title>Complete genome sequence and transcriptome regulation of the pentose utilising yeast Sugiyamaella lignohabitans.</title>
        <authorList>
            <person name="Bellasio M."/>
            <person name="Peymann A."/>
            <person name="Valli M."/>
            <person name="Sipitzky M."/>
            <person name="Graf A."/>
            <person name="Sauer M."/>
            <person name="Marx H."/>
            <person name="Mattanovich D."/>
        </authorList>
    </citation>
    <scope>NUCLEOTIDE SEQUENCE [LARGE SCALE GENOMIC DNA]</scope>
    <source>
        <strain evidence="12 13">CBS 10342</strain>
    </source>
</reference>
<dbReference type="SMART" id="SM00360">
    <property type="entry name" value="RRM"/>
    <property type="match status" value="2"/>
</dbReference>
<feature type="region of interest" description="Disordered" evidence="10">
    <location>
        <begin position="370"/>
        <end position="470"/>
    </location>
</feature>
<evidence type="ECO:0000256" key="9">
    <source>
        <dbReference type="PROSITE-ProRule" id="PRU00176"/>
    </source>
</evidence>
<evidence type="ECO:0000256" key="4">
    <source>
        <dbReference type="ARBA" id="ARBA00015520"/>
    </source>
</evidence>
<dbReference type="AlphaFoldDB" id="A0A167FWK3"/>
<protein>
    <recommendedName>
        <fullName evidence="4">Nucleolar protein 12</fullName>
    </recommendedName>
</protein>
<keyword evidence="6" id="KW-0698">rRNA processing</keyword>
<dbReference type="InterPro" id="IPR035979">
    <property type="entry name" value="RBD_domain_sf"/>
</dbReference>
<comment type="subcellular location">
    <subcellularLocation>
        <location evidence="2">Nucleus</location>
        <location evidence="2">Nucleolus</location>
    </subcellularLocation>
</comment>
<dbReference type="KEGG" id="slb:AWJ20_3436"/>
<dbReference type="InterPro" id="IPR000504">
    <property type="entry name" value="RRM_dom"/>
</dbReference>
<proteinExistence type="inferred from homology"/>
<dbReference type="InterPro" id="IPR034777">
    <property type="entry name" value="Nop12_RRM1"/>
</dbReference>
<evidence type="ECO:0000256" key="5">
    <source>
        <dbReference type="ARBA" id="ARBA00022517"/>
    </source>
</evidence>
<feature type="compositionally biased region" description="Basic and acidic residues" evidence="10">
    <location>
        <begin position="106"/>
        <end position="125"/>
    </location>
</feature>
<feature type="compositionally biased region" description="Basic and acidic residues" evidence="10">
    <location>
        <begin position="413"/>
        <end position="425"/>
    </location>
</feature>
<evidence type="ECO:0000256" key="2">
    <source>
        <dbReference type="ARBA" id="ARBA00004604"/>
    </source>
</evidence>
<dbReference type="PANTHER" id="PTHR23236:SF25">
    <property type="entry name" value="RNA-BINDING PROTEIN 34"/>
    <property type="match status" value="1"/>
</dbReference>
<evidence type="ECO:0000313" key="13">
    <source>
        <dbReference type="Proteomes" id="UP000189580"/>
    </source>
</evidence>
<dbReference type="OrthoDB" id="442677at2759"/>
<evidence type="ECO:0000256" key="3">
    <source>
        <dbReference type="ARBA" id="ARBA00007077"/>
    </source>
</evidence>
<dbReference type="GeneID" id="30035458"/>
<dbReference type="CDD" id="cd12670">
    <property type="entry name" value="RRM2_Nop12p_like"/>
    <property type="match status" value="1"/>
</dbReference>
<keyword evidence="5" id="KW-0690">Ribosome biogenesis</keyword>
<sequence>MSKSSLFGSVKQSELDSNVASLFGSSAGPLQKPKRLGSQPVEVDEETGSNSDSSVDDGEPVLDNLDDESDDEILQVLRQVKGPSSKKRKHDEDDDGDLESEYMSKILEEDKKTDEKKRLETKGEDLETDEDESDQELEKNQNQKEETEVEDEKTKTDSRASTTKLSVDTILDQLPTTELGKAESTLFVGNLSSSVITNKPNYKQFKALFSKYGKVESIRFRSIAFSEMLPRKAAFIKHKLHDTRDTVNSYVVYKNKQDAKLGLELNGKVFLDHHLRVDSVSHPAKQDNKRSVFIGNLDFEAAEEPLWNHFKDCGDIEYVRLIRDSKTNVGKGFGYVQFKDTNAVSKALLLDGKKVQGAKGRNLRISRAKNIRPSTRPAARAERPSAKRPKLTNADRTKVGRAMSVLGKAGRAHVTDVVEGTRAKPGDAVPGLKLGSGGKRKNKPRIRARSTNFKKGLHKAGKPNGNDNNK</sequence>
<dbReference type="Pfam" id="PF00076">
    <property type="entry name" value="RRM_1"/>
    <property type="match status" value="1"/>
</dbReference>
<dbReference type="GO" id="GO:0005730">
    <property type="term" value="C:nucleolus"/>
    <property type="evidence" value="ECO:0007669"/>
    <property type="project" value="UniProtKB-SubCell"/>
</dbReference>
<dbReference type="CDD" id="cd12669">
    <property type="entry name" value="RRM1_Nop12p_like"/>
    <property type="match status" value="1"/>
</dbReference>
<evidence type="ECO:0000256" key="6">
    <source>
        <dbReference type="ARBA" id="ARBA00022552"/>
    </source>
</evidence>
<evidence type="ECO:0000256" key="10">
    <source>
        <dbReference type="SAM" id="MobiDB-lite"/>
    </source>
</evidence>
<dbReference type="RefSeq" id="XP_018738269.1">
    <property type="nucleotide sequence ID" value="XM_018880451.1"/>
</dbReference>
<gene>
    <name evidence="12" type="primary">NOP12</name>
    <name evidence="12" type="ORF">AWJ20_3436</name>
</gene>
<evidence type="ECO:0000259" key="11">
    <source>
        <dbReference type="PROSITE" id="PS50102"/>
    </source>
</evidence>
<feature type="compositionally biased region" description="Acidic residues" evidence="10">
    <location>
        <begin position="54"/>
        <end position="73"/>
    </location>
</feature>